<protein>
    <submittedName>
        <fullName evidence="1">Uncharacterized protein</fullName>
    </submittedName>
</protein>
<dbReference type="EMBL" id="CP017717">
    <property type="protein sequence ID" value="AQZ63279.1"/>
    <property type="molecule type" value="Genomic_DNA"/>
</dbReference>
<dbReference type="Proteomes" id="UP000190797">
    <property type="component" value="Chromosome"/>
</dbReference>
<name>A0A1U9ZZD2_9ACTN</name>
<dbReference type="AlphaFoldDB" id="A0A1U9ZZD2"/>
<organism evidence="1 2">
    <name type="scientific">[Actinomadura] parvosata subsp. kistnae</name>
    <dbReference type="NCBI Taxonomy" id="1909395"/>
    <lineage>
        <taxon>Bacteria</taxon>
        <taxon>Bacillati</taxon>
        <taxon>Actinomycetota</taxon>
        <taxon>Actinomycetes</taxon>
        <taxon>Streptosporangiales</taxon>
        <taxon>Streptosporangiaceae</taxon>
        <taxon>Nonomuraea</taxon>
    </lineage>
</organism>
<sequence>MIPEREQIGSVELTTWRVVPGESNPDKNEDGVWGIAGGDSDEYALYLEVLDAECPKKVAEFIVEAVTSHVRRLRLEGALADVHHLREQQQAVDDVLDPSNPHLVEEPKLARLIEQVGQVGGEFVRDRFSTGPDDLQTRLYPQLTAVAATAVAWMEGIHGAYGHGTQPSE</sequence>
<proteinExistence type="predicted"/>
<evidence type="ECO:0000313" key="2">
    <source>
        <dbReference type="Proteomes" id="UP000190797"/>
    </source>
</evidence>
<dbReference type="OrthoDB" id="3538254at2"/>
<gene>
    <name evidence="1" type="ORF">BKM31_19045</name>
</gene>
<dbReference type="RefSeq" id="WP_080039458.1">
    <property type="nucleotide sequence ID" value="NZ_CP017717.1"/>
</dbReference>
<keyword evidence="2" id="KW-1185">Reference proteome</keyword>
<evidence type="ECO:0000313" key="1">
    <source>
        <dbReference type="EMBL" id="AQZ63279.1"/>
    </source>
</evidence>
<dbReference type="KEGG" id="noa:BKM31_19045"/>
<accession>A0A1U9ZZD2</accession>
<reference evidence="2" key="1">
    <citation type="journal article" date="2017" name="Med. Chem. Commun.">
        <title>Nonomuraea sp. ATCC 55076 harbours the largest actinomycete chromosome to date and the kistamicin biosynthetic gene cluster.</title>
        <authorList>
            <person name="Nazari B."/>
            <person name="Forneris C.C."/>
            <person name="Gibson M.I."/>
            <person name="Moon K."/>
            <person name="Schramma K.R."/>
            <person name="Seyedsayamdost M.R."/>
        </authorList>
    </citation>
    <scope>NUCLEOTIDE SEQUENCE [LARGE SCALE GENOMIC DNA]</scope>
    <source>
        <strain evidence="2">ATCC 55076</strain>
    </source>
</reference>